<dbReference type="InterPro" id="IPR052814">
    <property type="entry name" value="Peroxisomal_DnaJ"/>
</dbReference>
<dbReference type="InterPro" id="IPR036869">
    <property type="entry name" value="J_dom_sf"/>
</dbReference>
<sequence length="338" mass="38772">MDPSAKLKEFKRQLDDGKIDNDEYNKLQKSLLRKWLDEPEETKKSERSHVVNKPKVTDLYDALQLKPSATEAEIKSSYRKLALKYHPDKNGGIETEEWNEISKAYEVLSDNDKRSLYDNYGTINDSLGGKASLNHYVGRDPLQPYIGNLEIGLFLFSFMENMNSPELENLTSAEQKERRHIIRVSNIADHLQNKLSQFPRQDNSSEFELFIKSLHQEAQKFVAEPNGKELLTLLGKIYVSKAEAHISNYSMTSRLEKFSNLFNGLEFMVYLIFSNVTVKIKGGPPGMNQEEVCRLVWRLSRSEISSVAREACDKILNNNTHLANSLYLLGKAWLEACK</sequence>
<name>A0A9N8ZVM4_9GLOM</name>
<feature type="domain" description="J" evidence="1">
    <location>
        <begin position="58"/>
        <end position="121"/>
    </location>
</feature>
<dbReference type="AlphaFoldDB" id="A0A9N8ZVM4"/>
<dbReference type="CDD" id="cd06257">
    <property type="entry name" value="DnaJ"/>
    <property type="match status" value="1"/>
</dbReference>
<dbReference type="GO" id="GO:0016558">
    <property type="term" value="P:protein import into peroxisome matrix"/>
    <property type="evidence" value="ECO:0007669"/>
    <property type="project" value="TreeGrafter"/>
</dbReference>
<protein>
    <submittedName>
        <fullName evidence="2">2976_t:CDS:1</fullName>
    </submittedName>
</protein>
<dbReference type="Pfam" id="PF14308">
    <property type="entry name" value="DnaJ-X"/>
    <property type="match status" value="1"/>
</dbReference>
<gene>
    <name evidence="2" type="ORF">DEBURN_LOCUS5119</name>
</gene>
<evidence type="ECO:0000313" key="2">
    <source>
        <dbReference type="EMBL" id="CAG8509919.1"/>
    </source>
</evidence>
<dbReference type="Pfam" id="PF00226">
    <property type="entry name" value="DnaJ"/>
    <property type="match status" value="1"/>
</dbReference>
<dbReference type="PANTHER" id="PTHR45006:SF1">
    <property type="entry name" value="DNAJ-LIKE PROTEIN 1"/>
    <property type="match status" value="1"/>
</dbReference>
<organism evidence="2 3">
    <name type="scientific">Diversispora eburnea</name>
    <dbReference type="NCBI Taxonomy" id="1213867"/>
    <lineage>
        <taxon>Eukaryota</taxon>
        <taxon>Fungi</taxon>
        <taxon>Fungi incertae sedis</taxon>
        <taxon>Mucoromycota</taxon>
        <taxon>Glomeromycotina</taxon>
        <taxon>Glomeromycetes</taxon>
        <taxon>Diversisporales</taxon>
        <taxon>Diversisporaceae</taxon>
        <taxon>Diversispora</taxon>
    </lineage>
</organism>
<keyword evidence="3" id="KW-1185">Reference proteome</keyword>
<dbReference type="PROSITE" id="PS50076">
    <property type="entry name" value="DNAJ_2"/>
    <property type="match status" value="1"/>
</dbReference>
<evidence type="ECO:0000313" key="3">
    <source>
        <dbReference type="Proteomes" id="UP000789706"/>
    </source>
</evidence>
<dbReference type="OrthoDB" id="436519at2759"/>
<dbReference type="InterPro" id="IPR001623">
    <property type="entry name" value="DnaJ_domain"/>
</dbReference>
<dbReference type="SUPFAM" id="SSF46565">
    <property type="entry name" value="Chaperone J-domain"/>
    <property type="match status" value="1"/>
</dbReference>
<dbReference type="Proteomes" id="UP000789706">
    <property type="component" value="Unassembled WGS sequence"/>
</dbReference>
<dbReference type="Gene3D" id="1.10.287.110">
    <property type="entry name" value="DnaJ domain"/>
    <property type="match status" value="1"/>
</dbReference>
<dbReference type="PRINTS" id="PR00625">
    <property type="entry name" value="JDOMAIN"/>
</dbReference>
<evidence type="ECO:0000259" key="1">
    <source>
        <dbReference type="PROSITE" id="PS50076"/>
    </source>
</evidence>
<reference evidence="2" key="1">
    <citation type="submission" date="2021-06" db="EMBL/GenBank/DDBJ databases">
        <authorList>
            <person name="Kallberg Y."/>
            <person name="Tangrot J."/>
            <person name="Rosling A."/>
        </authorList>
    </citation>
    <scope>NUCLEOTIDE SEQUENCE</scope>
    <source>
        <strain evidence="2">AZ414A</strain>
    </source>
</reference>
<dbReference type="InterPro" id="IPR026894">
    <property type="entry name" value="DnaJ_X"/>
</dbReference>
<comment type="caution">
    <text evidence="2">The sequence shown here is derived from an EMBL/GenBank/DDBJ whole genome shotgun (WGS) entry which is preliminary data.</text>
</comment>
<dbReference type="SMART" id="SM00271">
    <property type="entry name" value="DnaJ"/>
    <property type="match status" value="1"/>
</dbReference>
<dbReference type="GO" id="GO:0005829">
    <property type="term" value="C:cytosol"/>
    <property type="evidence" value="ECO:0007669"/>
    <property type="project" value="TreeGrafter"/>
</dbReference>
<accession>A0A9N8ZVM4</accession>
<dbReference type="EMBL" id="CAJVPK010000435">
    <property type="protein sequence ID" value="CAG8509919.1"/>
    <property type="molecule type" value="Genomic_DNA"/>
</dbReference>
<proteinExistence type="predicted"/>
<dbReference type="PANTHER" id="PTHR45006">
    <property type="entry name" value="DNAJ-LIKE PROTEIN 1"/>
    <property type="match status" value="1"/>
</dbReference>